<dbReference type="EMBL" id="QRCT01000045">
    <property type="protein sequence ID" value="RDU22851.1"/>
    <property type="molecule type" value="Genomic_DNA"/>
</dbReference>
<name>A0A371ATH5_9FIRM</name>
<evidence type="ECO:0000313" key="5">
    <source>
        <dbReference type="Proteomes" id="UP000255036"/>
    </source>
</evidence>
<dbReference type="PANTHER" id="PTHR30404:SF0">
    <property type="entry name" value="N-ACETYLMURAMOYL-L-ALANINE AMIDASE AMIC"/>
    <property type="match status" value="1"/>
</dbReference>
<dbReference type="GO" id="GO:0008745">
    <property type="term" value="F:N-acetylmuramoyl-L-alanine amidase activity"/>
    <property type="evidence" value="ECO:0007669"/>
    <property type="project" value="InterPro"/>
</dbReference>
<keyword evidence="5" id="KW-1185">Reference proteome</keyword>
<organism evidence="4 5">
    <name type="scientific">Anaerosacchariphilus polymeriproducens</name>
    <dbReference type="NCBI Taxonomy" id="1812858"/>
    <lineage>
        <taxon>Bacteria</taxon>
        <taxon>Bacillati</taxon>
        <taxon>Bacillota</taxon>
        <taxon>Clostridia</taxon>
        <taxon>Lachnospirales</taxon>
        <taxon>Lachnospiraceae</taxon>
        <taxon>Anaerosacchariphilus</taxon>
    </lineage>
</organism>
<proteinExistence type="predicted"/>
<dbReference type="PROSITE" id="PS51677">
    <property type="entry name" value="NODB"/>
    <property type="match status" value="1"/>
</dbReference>
<dbReference type="AlphaFoldDB" id="A0A371ATH5"/>
<dbReference type="InterPro" id="IPR002509">
    <property type="entry name" value="NODB_dom"/>
</dbReference>
<evidence type="ECO:0000256" key="2">
    <source>
        <dbReference type="SAM" id="MobiDB-lite"/>
    </source>
</evidence>
<dbReference type="InterPro" id="IPR050695">
    <property type="entry name" value="N-acetylmuramoyl_amidase_3"/>
</dbReference>
<dbReference type="InterPro" id="IPR011330">
    <property type="entry name" value="Glyco_hydro/deAcase_b/a-brl"/>
</dbReference>
<evidence type="ECO:0000256" key="1">
    <source>
        <dbReference type="ARBA" id="ARBA00022801"/>
    </source>
</evidence>
<dbReference type="GO" id="GO:0005975">
    <property type="term" value="P:carbohydrate metabolic process"/>
    <property type="evidence" value="ECO:0007669"/>
    <property type="project" value="InterPro"/>
</dbReference>
<dbReference type="OrthoDB" id="9812065at2"/>
<dbReference type="Pfam" id="PF01520">
    <property type="entry name" value="Amidase_3"/>
    <property type="match status" value="1"/>
</dbReference>
<dbReference type="GO" id="GO:0030288">
    <property type="term" value="C:outer membrane-bounded periplasmic space"/>
    <property type="evidence" value="ECO:0007669"/>
    <property type="project" value="TreeGrafter"/>
</dbReference>
<sequence>MERRRAKIRRIRRAIRIATCLLTLAIVVLGVKAVSKLVMPKGKSVQARSKNVETSDNKAAEESKTSVKKGSFKVCIDAGHGGKDGGSSYDGRDEKDDVLKLALKVKSELEKKGITVVMTREKDTFLELEERCKVSNDAGVDYFVSLHRNKGKGSGVETWISSTQSNSSKNLADNIMDQLETAGIQENRGVKSGTQADESKDYFVNANVKAPSCILELGFMDNSKDNNLFDKNIDVYAKAIAEGIYKSGDIQESDKQVSTNTEVINAEDSAQASAMGQVNVENEQIADIENMDAAPHDWGPGPDADENNRPVSAVSYQEKYGKYSADFIKPTDEGDGKKRIYLTFDEGYENGFTGQILDVLKEKECPAVFFVTKPYVEGNDKLVQRMIDEGHIVGNHSVTHPSKGLPSQSLEQQKSEVTQVHDYMLEKFNYKMFLFRYPTGRFSEQSLALVNNLNYRSVFWSFAHYDYDVNKQPDEAKTLEKLKKSLHPGGIYLLHAVSQTNTNILGQFIDEARAQGFEFAKYTVQ</sequence>
<dbReference type="Gene3D" id="3.20.20.370">
    <property type="entry name" value="Glycoside hydrolase/deacetylase"/>
    <property type="match status" value="1"/>
</dbReference>
<reference evidence="4 5" key="1">
    <citation type="submission" date="2018-07" db="EMBL/GenBank/DDBJ databases">
        <title>Anaerosacharophilus polymeroproducens gen. nov. sp. nov., an anaerobic bacterium isolated from salt field.</title>
        <authorList>
            <person name="Kim W."/>
            <person name="Yang S.-H."/>
            <person name="Oh J."/>
            <person name="Lee J.-H."/>
            <person name="Kwon K.K."/>
        </authorList>
    </citation>
    <scope>NUCLEOTIDE SEQUENCE [LARGE SCALE GENOMIC DNA]</scope>
    <source>
        <strain evidence="4 5">MCWD5</strain>
    </source>
</reference>
<dbReference type="GO" id="GO:0009253">
    <property type="term" value="P:peptidoglycan catabolic process"/>
    <property type="evidence" value="ECO:0007669"/>
    <property type="project" value="InterPro"/>
</dbReference>
<keyword evidence="1" id="KW-0378">Hydrolase</keyword>
<gene>
    <name evidence="4" type="ORF">DWV06_12895</name>
</gene>
<dbReference type="SMART" id="SM00646">
    <property type="entry name" value="Ami_3"/>
    <property type="match status" value="1"/>
</dbReference>
<accession>A0A371ATH5</accession>
<dbReference type="SUPFAM" id="SSF88713">
    <property type="entry name" value="Glycoside hydrolase/deacetylase"/>
    <property type="match status" value="1"/>
</dbReference>
<feature type="domain" description="NodB homology" evidence="3">
    <location>
        <begin position="338"/>
        <end position="520"/>
    </location>
</feature>
<dbReference type="PANTHER" id="PTHR30404">
    <property type="entry name" value="N-ACETYLMURAMOYL-L-ALANINE AMIDASE"/>
    <property type="match status" value="1"/>
</dbReference>
<dbReference type="InterPro" id="IPR002508">
    <property type="entry name" value="MurNAc-LAA_cat"/>
</dbReference>
<evidence type="ECO:0000259" key="3">
    <source>
        <dbReference type="PROSITE" id="PS51677"/>
    </source>
</evidence>
<protein>
    <submittedName>
        <fullName evidence="4">Chitooligosaccharide deacetylase</fullName>
    </submittedName>
</protein>
<dbReference type="CDD" id="cd02696">
    <property type="entry name" value="MurNAc-LAA"/>
    <property type="match status" value="1"/>
</dbReference>
<comment type="caution">
    <text evidence="4">The sequence shown here is derived from an EMBL/GenBank/DDBJ whole genome shotgun (WGS) entry which is preliminary data.</text>
</comment>
<evidence type="ECO:0000313" key="4">
    <source>
        <dbReference type="EMBL" id="RDU22851.1"/>
    </source>
</evidence>
<dbReference type="Proteomes" id="UP000255036">
    <property type="component" value="Unassembled WGS sequence"/>
</dbReference>
<dbReference type="Gene3D" id="3.40.630.40">
    <property type="entry name" value="Zn-dependent exopeptidases"/>
    <property type="match status" value="1"/>
</dbReference>
<feature type="compositionally biased region" description="Basic and acidic residues" evidence="2">
    <location>
        <begin position="50"/>
        <end position="64"/>
    </location>
</feature>
<dbReference type="Pfam" id="PF01522">
    <property type="entry name" value="Polysacc_deac_1"/>
    <property type="match status" value="1"/>
</dbReference>
<feature type="region of interest" description="Disordered" evidence="2">
    <location>
        <begin position="45"/>
        <end position="64"/>
    </location>
</feature>
<dbReference type="SUPFAM" id="SSF53187">
    <property type="entry name" value="Zn-dependent exopeptidases"/>
    <property type="match status" value="1"/>
</dbReference>